<dbReference type="InterPro" id="IPR000182">
    <property type="entry name" value="GNAT_dom"/>
</dbReference>
<accession>A0A6J4LMV9</accession>
<feature type="domain" description="N-acetyltransferase" evidence="1">
    <location>
        <begin position="1"/>
        <end position="148"/>
    </location>
</feature>
<proteinExistence type="predicted"/>
<dbReference type="CDD" id="cd04301">
    <property type="entry name" value="NAT_SF"/>
    <property type="match status" value="1"/>
</dbReference>
<dbReference type="GO" id="GO:0016747">
    <property type="term" value="F:acyltransferase activity, transferring groups other than amino-acyl groups"/>
    <property type="evidence" value="ECO:0007669"/>
    <property type="project" value="InterPro"/>
</dbReference>
<sequence length="148" mass="15972">MRVRVATQLDEERVLDVLRADGEVTGRQPAKARLAAVRATLRAPTTLTLVGEDDGRVVGALLAELARRDDGPDGGEPGLLHLSLLCVRPDARRRGTGRALVRGLLDRFGRVSTWTSDPAAQALLVAEGFVATDQHDEAGRVRLVHTPR</sequence>
<evidence type="ECO:0000313" key="2">
    <source>
        <dbReference type="EMBL" id="CAA9335228.1"/>
    </source>
</evidence>
<evidence type="ECO:0000259" key="1">
    <source>
        <dbReference type="PROSITE" id="PS51186"/>
    </source>
</evidence>
<dbReference type="AlphaFoldDB" id="A0A6J4LMV9"/>
<dbReference type="Pfam" id="PF13673">
    <property type="entry name" value="Acetyltransf_10"/>
    <property type="match status" value="1"/>
</dbReference>
<dbReference type="Gene3D" id="3.40.630.30">
    <property type="match status" value="1"/>
</dbReference>
<reference evidence="2" key="1">
    <citation type="submission" date="2020-02" db="EMBL/GenBank/DDBJ databases">
        <authorList>
            <person name="Meier V. D."/>
        </authorList>
    </citation>
    <scope>NUCLEOTIDE SEQUENCE</scope>
    <source>
        <strain evidence="2">AVDCRST_MAG16</strain>
    </source>
</reference>
<name>A0A6J4LMV9_9ACTN</name>
<dbReference type="SUPFAM" id="SSF55729">
    <property type="entry name" value="Acyl-CoA N-acyltransferases (Nat)"/>
    <property type="match status" value="1"/>
</dbReference>
<dbReference type="PROSITE" id="PS51186">
    <property type="entry name" value="GNAT"/>
    <property type="match status" value="1"/>
</dbReference>
<dbReference type="EMBL" id="CADCUE010000133">
    <property type="protein sequence ID" value="CAA9335228.1"/>
    <property type="molecule type" value="Genomic_DNA"/>
</dbReference>
<protein>
    <recommendedName>
        <fullName evidence="1">N-acetyltransferase domain-containing protein</fullName>
    </recommendedName>
</protein>
<dbReference type="InterPro" id="IPR016181">
    <property type="entry name" value="Acyl_CoA_acyltransferase"/>
</dbReference>
<gene>
    <name evidence="2" type="ORF">AVDCRST_MAG16-1500</name>
</gene>
<organism evidence="2">
    <name type="scientific">uncultured Frankineae bacterium</name>
    <dbReference type="NCBI Taxonomy" id="437475"/>
    <lineage>
        <taxon>Bacteria</taxon>
        <taxon>Bacillati</taxon>
        <taxon>Actinomycetota</taxon>
        <taxon>Actinomycetes</taxon>
        <taxon>Frankiales</taxon>
        <taxon>environmental samples</taxon>
    </lineage>
</organism>